<dbReference type="Pfam" id="PF04364">
    <property type="entry name" value="DNA_pol3_chi"/>
    <property type="match status" value="1"/>
</dbReference>
<dbReference type="Proteomes" id="UP001237156">
    <property type="component" value="Unassembled WGS sequence"/>
</dbReference>
<dbReference type="SUPFAM" id="SSF102400">
    <property type="entry name" value="DNA polymerase III chi subunit"/>
    <property type="match status" value="1"/>
</dbReference>
<accession>A0AAW6RMY8</accession>
<dbReference type="GO" id="GO:0003887">
    <property type="term" value="F:DNA-directed DNA polymerase activity"/>
    <property type="evidence" value="ECO:0007669"/>
    <property type="project" value="UniProtKB-EC"/>
</dbReference>
<evidence type="ECO:0000313" key="1">
    <source>
        <dbReference type="EMBL" id="MDG9700069.1"/>
    </source>
</evidence>
<name>A0AAW6RMY8_9BURK</name>
<sequence>MTEVTFHFNVPEKTAYACRLLRKAWAARAPVGVLGDAAALRALDEALWTFSSQAFIPHCGVSAPAHVLAATPIVLATDAALFTRSQVLLNLGQPAPEGFERFARLIEIVSAQPQDRAGARQRWNHYKKHGLQPQAHDAAARKD</sequence>
<dbReference type="InterPro" id="IPR036768">
    <property type="entry name" value="PolIII_chi_sf"/>
</dbReference>
<dbReference type="EMBL" id="JARVII010000022">
    <property type="protein sequence ID" value="MDG9700069.1"/>
    <property type="molecule type" value="Genomic_DNA"/>
</dbReference>
<reference evidence="1 2" key="1">
    <citation type="submission" date="2023-04" db="EMBL/GenBank/DDBJ databases">
        <title>Ottowia paracancer sp. nov., isolated from human stomach.</title>
        <authorList>
            <person name="Song Y."/>
        </authorList>
    </citation>
    <scope>NUCLEOTIDE SEQUENCE [LARGE SCALE GENOMIC DNA]</scope>
    <source>
        <strain evidence="1 2">10c7w1</strain>
    </source>
</reference>
<dbReference type="GO" id="GO:0032298">
    <property type="term" value="P:positive regulation of DNA-templated DNA replication initiation"/>
    <property type="evidence" value="ECO:0007669"/>
    <property type="project" value="TreeGrafter"/>
</dbReference>
<dbReference type="EC" id="2.7.7.7" evidence="1"/>
<dbReference type="InterPro" id="IPR007459">
    <property type="entry name" value="DNA_pol3_chi"/>
</dbReference>
<gene>
    <name evidence="1" type="ORF">QB898_10170</name>
</gene>
<dbReference type="AlphaFoldDB" id="A0AAW6RMY8"/>
<dbReference type="Gene3D" id="3.40.50.10110">
    <property type="entry name" value="DNA polymerase III subunit chi"/>
    <property type="match status" value="1"/>
</dbReference>
<comment type="caution">
    <text evidence="1">The sequence shown here is derived from an EMBL/GenBank/DDBJ whole genome shotgun (WGS) entry which is preliminary data.</text>
</comment>
<dbReference type="GO" id="GO:0003677">
    <property type="term" value="F:DNA binding"/>
    <property type="evidence" value="ECO:0007669"/>
    <property type="project" value="InterPro"/>
</dbReference>
<dbReference type="PANTHER" id="PTHR38767:SF1">
    <property type="entry name" value="DNA POLYMERASE III SUBUNIT CHI"/>
    <property type="match status" value="1"/>
</dbReference>
<dbReference type="GO" id="GO:0006260">
    <property type="term" value="P:DNA replication"/>
    <property type="evidence" value="ECO:0007669"/>
    <property type="project" value="InterPro"/>
</dbReference>
<organism evidence="1 2">
    <name type="scientific">Ottowia cancrivicina</name>
    <dbReference type="NCBI Taxonomy" id="3040346"/>
    <lineage>
        <taxon>Bacteria</taxon>
        <taxon>Pseudomonadati</taxon>
        <taxon>Pseudomonadota</taxon>
        <taxon>Betaproteobacteria</taxon>
        <taxon>Burkholderiales</taxon>
        <taxon>Comamonadaceae</taxon>
        <taxon>Ottowia</taxon>
    </lineage>
</organism>
<protein>
    <submittedName>
        <fullName evidence="1">DNA polymerase III subunit chi</fullName>
        <ecNumber evidence="1">2.7.7.7</ecNumber>
    </submittedName>
</protein>
<keyword evidence="2" id="KW-1185">Reference proteome</keyword>
<keyword evidence="1" id="KW-0548">Nucleotidyltransferase</keyword>
<dbReference type="RefSeq" id="WP_102284302.1">
    <property type="nucleotide sequence ID" value="NZ_JARVII010000022.1"/>
</dbReference>
<dbReference type="PANTHER" id="PTHR38767">
    <property type="entry name" value="DNA POLYMERASE III SUBUNIT CHI"/>
    <property type="match status" value="1"/>
</dbReference>
<evidence type="ECO:0000313" key="2">
    <source>
        <dbReference type="Proteomes" id="UP001237156"/>
    </source>
</evidence>
<proteinExistence type="predicted"/>
<keyword evidence="1" id="KW-0808">Transferase</keyword>